<gene>
    <name evidence="1" type="ORF">O6H91_06G096600</name>
</gene>
<dbReference type="EMBL" id="CM055097">
    <property type="protein sequence ID" value="KAJ7553401.1"/>
    <property type="molecule type" value="Genomic_DNA"/>
</dbReference>
<dbReference type="Proteomes" id="UP001162992">
    <property type="component" value="Chromosome 6"/>
</dbReference>
<organism evidence="1 2">
    <name type="scientific">Diphasiastrum complanatum</name>
    <name type="common">Issler's clubmoss</name>
    <name type="synonym">Lycopodium complanatum</name>
    <dbReference type="NCBI Taxonomy" id="34168"/>
    <lineage>
        <taxon>Eukaryota</taxon>
        <taxon>Viridiplantae</taxon>
        <taxon>Streptophyta</taxon>
        <taxon>Embryophyta</taxon>
        <taxon>Tracheophyta</taxon>
        <taxon>Lycopodiopsida</taxon>
        <taxon>Lycopodiales</taxon>
        <taxon>Lycopodiaceae</taxon>
        <taxon>Lycopodioideae</taxon>
        <taxon>Diphasiastrum</taxon>
    </lineage>
</organism>
<comment type="caution">
    <text evidence="1">The sequence shown here is derived from an EMBL/GenBank/DDBJ whole genome shotgun (WGS) entry which is preliminary data.</text>
</comment>
<protein>
    <submittedName>
        <fullName evidence="1">Uncharacterized protein</fullName>
    </submittedName>
</protein>
<reference evidence="2" key="1">
    <citation type="journal article" date="2024" name="Proc. Natl. Acad. Sci. U.S.A.">
        <title>Extraordinary preservation of gene collinearity over three hundred million years revealed in homosporous lycophytes.</title>
        <authorList>
            <person name="Li C."/>
            <person name="Wickell D."/>
            <person name="Kuo L.Y."/>
            <person name="Chen X."/>
            <person name="Nie B."/>
            <person name="Liao X."/>
            <person name="Peng D."/>
            <person name="Ji J."/>
            <person name="Jenkins J."/>
            <person name="Williams M."/>
            <person name="Shu S."/>
            <person name="Plott C."/>
            <person name="Barry K."/>
            <person name="Rajasekar S."/>
            <person name="Grimwood J."/>
            <person name="Han X."/>
            <person name="Sun S."/>
            <person name="Hou Z."/>
            <person name="He W."/>
            <person name="Dai G."/>
            <person name="Sun C."/>
            <person name="Schmutz J."/>
            <person name="Leebens-Mack J.H."/>
            <person name="Li F.W."/>
            <person name="Wang L."/>
        </authorList>
    </citation>
    <scope>NUCLEOTIDE SEQUENCE [LARGE SCALE GENOMIC DNA]</scope>
    <source>
        <strain evidence="2">cv. PW_Plant_1</strain>
    </source>
</reference>
<evidence type="ECO:0000313" key="2">
    <source>
        <dbReference type="Proteomes" id="UP001162992"/>
    </source>
</evidence>
<keyword evidence="2" id="KW-1185">Reference proteome</keyword>
<proteinExistence type="predicted"/>
<accession>A0ACC2DGU7</accession>
<sequence>MGAHGVPLEMVGAVMEITDVAWSALEHRREHARCEAAKEHDRAALESALAQERSENERLRATLQQYHTALQNLQANHNNSSPSSFLSPLDCPNDFSERLKQKLQSPEYIERLQHVQQKGENVIHDDSLVKAEDGSLVDTGIEDPSWWVWVAEDDLSVSQPKFEPGGLDAEGYVVVTEEDIIDGIANFLAQYIASMPEAKKMSCTELHEAVTKAFMSIDRIGKLKKLWAMGKILYTLASLGTSAIWIYRHPIILRGAFMAVKTSAKLVVKAIT</sequence>
<evidence type="ECO:0000313" key="1">
    <source>
        <dbReference type="EMBL" id="KAJ7553401.1"/>
    </source>
</evidence>
<name>A0ACC2DGU7_DIPCM</name>